<gene>
    <name evidence="2" type="ORF">AVDCRST_MAG32-237</name>
</gene>
<evidence type="ECO:0000256" key="1">
    <source>
        <dbReference type="SAM" id="MobiDB-lite"/>
    </source>
</evidence>
<feature type="non-terminal residue" evidence="2">
    <location>
        <position position="1"/>
    </location>
</feature>
<evidence type="ECO:0000313" key="2">
    <source>
        <dbReference type="EMBL" id="CAA9367586.1"/>
    </source>
</evidence>
<organism evidence="2">
    <name type="scientific">uncultured Nocardioides sp</name>
    <dbReference type="NCBI Taxonomy" id="198441"/>
    <lineage>
        <taxon>Bacteria</taxon>
        <taxon>Bacillati</taxon>
        <taxon>Actinomycetota</taxon>
        <taxon>Actinomycetes</taxon>
        <taxon>Propionibacteriales</taxon>
        <taxon>Nocardioidaceae</taxon>
        <taxon>Nocardioides</taxon>
        <taxon>environmental samples</taxon>
    </lineage>
</organism>
<name>A0A6J4MSD2_9ACTN</name>
<sequence>GRAADRQPAGRTRAGASRRLPPGRHRRGRPGDGRQDDQAGRRAGGAAGLHRPRPLRRLLGPPPALAALRQPSARRHPRGEAVRRQAARRGRARGAPAGRPAGGGRM</sequence>
<feature type="compositionally biased region" description="Basic and acidic residues" evidence="1">
    <location>
        <begin position="29"/>
        <end position="40"/>
    </location>
</feature>
<reference evidence="2" key="1">
    <citation type="submission" date="2020-02" db="EMBL/GenBank/DDBJ databases">
        <authorList>
            <person name="Meier V. D."/>
        </authorList>
    </citation>
    <scope>NUCLEOTIDE SEQUENCE</scope>
    <source>
        <strain evidence="2">AVDCRST_MAG32</strain>
    </source>
</reference>
<dbReference type="EMBL" id="CADCUM010000008">
    <property type="protein sequence ID" value="CAA9367586.1"/>
    <property type="molecule type" value="Genomic_DNA"/>
</dbReference>
<protein>
    <submittedName>
        <fullName evidence="2">Uncharacterized protein</fullName>
    </submittedName>
</protein>
<feature type="non-terminal residue" evidence="2">
    <location>
        <position position="106"/>
    </location>
</feature>
<proteinExistence type="predicted"/>
<feature type="region of interest" description="Disordered" evidence="1">
    <location>
        <begin position="1"/>
        <end position="106"/>
    </location>
</feature>
<accession>A0A6J4MSD2</accession>
<dbReference type="AlphaFoldDB" id="A0A6J4MSD2"/>